<dbReference type="Pfam" id="PF18426">
    <property type="entry name" value="Tli4_C"/>
    <property type="match status" value="1"/>
</dbReference>
<name>A0A7Y2P1P2_9BURK</name>
<feature type="chain" id="PRO_5031464741" description="Tle cognate immunity protein 4 C-terminal domain-containing protein" evidence="2">
    <location>
        <begin position="29"/>
        <end position="586"/>
    </location>
</feature>
<feature type="compositionally biased region" description="Polar residues" evidence="1">
    <location>
        <begin position="575"/>
        <end position="586"/>
    </location>
</feature>
<dbReference type="Pfam" id="PF18443">
    <property type="entry name" value="Tli4_N"/>
    <property type="match status" value="1"/>
</dbReference>
<proteinExistence type="predicted"/>
<gene>
    <name evidence="5" type="ORF">HGB41_20905</name>
</gene>
<keyword evidence="2" id="KW-0732">Signal</keyword>
<evidence type="ECO:0000256" key="1">
    <source>
        <dbReference type="SAM" id="MobiDB-lite"/>
    </source>
</evidence>
<evidence type="ECO:0000313" key="5">
    <source>
        <dbReference type="EMBL" id="NNG25449.1"/>
    </source>
</evidence>
<feature type="domain" description="Tle cognate immunity protein 4 N-terminal" evidence="4">
    <location>
        <begin position="52"/>
        <end position="138"/>
    </location>
</feature>
<reference evidence="5 6" key="1">
    <citation type="submission" date="2020-04" db="EMBL/GenBank/DDBJ databases">
        <title>Massilia sp. nov., a cold adapted bacteria isolated from Arctic soil.</title>
        <authorList>
            <person name="Son J."/>
            <person name="Ka J.-O."/>
        </authorList>
    </citation>
    <scope>NUCLEOTIDE SEQUENCE [LARGE SCALE GENOMIC DNA]</scope>
    <source>
        <strain evidence="5 6">ML15P13</strain>
    </source>
</reference>
<evidence type="ECO:0000256" key="2">
    <source>
        <dbReference type="SAM" id="SignalP"/>
    </source>
</evidence>
<keyword evidence="6" id="KW-1185">Reference proteome</keyword>
<evidence type="ECO:0000313" key="6">
    <source>
        <dbReference type="Proteomes" id="UP000533905"/>
    </source>
</evidence>
<protein>
    <recommendedName>
        <fullName evidence="7">Tle cognate immunity protein 4 C-terminal domain-containing protein</fullName>
    </recommendedName>
</protein>
<dbReference type="EMBL" id="JABAIV010000010">
    <property type="protein sequence ID" value="NNG25449.1"/>
    <property type="molecule type" value="Genomic_DNA"/>
</dbReference>
<evidence type="ECO:0000259" key="4">
    <source>
        <dbReference type="Pfam" id="PF18443"/>
    </source>
</evidence>
<dbReference type="AlphaFoldDB" id="A0A7Y2P1P2"/>
<sequence>MKNWLRSKPARMLAGALCVGLVATWAVGKALDKREENRRDQHEVARMTDKMKTVCVGRFLIDVPEEAEIELRQARIDGFNIASFNETEEEFQKRAADREAQIKAKPDYLGGSTNMESAREVRTSNGLVGTIFIHSRTLEEGTQGNGLGGVERYRDEGITAEALVHGHGISIDLFFEDRNPDLIEDLPRLVNQLVANPENRIPTEPGFCMDRVYVRDPLTADQREQIMMFLRLPNHPDVEFMFIVSAGGKPETLGVLARNEASDEGLSMAERMRITRLRAAPREIGGLDGEELVELVVEENEARGHSFWWEVSGTEDNVFVPHVVFRMSTGNGNGKPVPSSLSDGAALGLWDKISSSIRLRSAEPAASSRVEAPTTPLGTYASAGERCPESGWWLCGDGGNGIGVLGGQRQYIKKEDLMPQALLLPPRSLWDQVRGIQASFEAKNRTFWKLVDKRVQKRVPPPLPLALPLAPTTTAVANRSSNVNEQNHVSVGSFSVTGAPCPASGWWRCEQSHALDGTRWFAQGSLLPSATFAVPPGVFGGSTNAPKSIHRRGEWRLVRLADEAEQRYPDGQASGKGTTTPPTRGA</sequence>
<dbReference type="RefSeq" id="WP_171088124.1">
    <property type="nucleotide sequence ID" value="NZ_JABAIV010000010.1"/>
</dbReference>
<organism evidence="5 6">
    <name type="scientific">Telluria aromaticivorans</name>
    <dbReference type="NCBI Taxonomy" id="2725995"/>
    <lineage>
        <taxon>Bacteria</taxon>
        <taxon>Pseudomonadati</taxon>
        <taxon>Pseudomonadota</taxon>
        <taxon>Betaproteobacteria</taxon>
        <taxon>Burkholderiales</taxon>
        <taxon>Oxalobacteraceae</taxon>
        <taxon>Telluria group</taxon>
        <taxon>Telluria</taxon>
    </lineage>
</organism>
<comment type="caution">
    <text evidence="5">The sequence shown here is derived from an EMBL/GenBank/DDBJ whole genome shotgun (WGS) entry which is preliminary data.</text>
</comment>
<feature type="domain" description="Tle cognate immunity protein 4 C-terminal" evidence="3">
    <location>
        <begin position="201"/>
        <end position="361"/>
    </location>
</feature>
<dbReference type="Proteomes" id="UP000533905">
    <property type="component" value="Unassembled WGS sequence"/>
</dbReference>
<dbReference type="InterPro" id="IPR041290">
    <property type="entry name" value="Tli4_C"/>
</dbReference>
<evidence type="ECO:0000259" key="3">
    <source>
        <dbReference type="Pfam" id="PF18426"/>
    </source>
</evidence>
<feature type="region of interest" description="Disordered" evidence="1">
    <location>
        <begin position="563"/>
        <end position="586"/>
    </location>
</feature>
<evidence type="ECO:0008006" key="7">
    <source>
        <dbReference type="Google" id="ProtNLM"/>
    </source>
</evidence>
<feature type="signal peptide" evidence="2">
    <location>
        <begin position="1"/>
        <end position="28"/>
    </location>
</feature>
<dbReference type="InterPro" id="IPR040761">
    <property type="entry name" value="Tli4_N"/>
</dbReference>
<accession>A0A7Y2P1P2</accession>